<keyword evidence="6" id="KW-0378">Hydrolase</keyword>
<dbReference type="GO" id="GO:0004252">
    <property type="term" value="F:serine-type endopeptidase activity"/>
    <property type="evidence" value="ECO:0007669"/>
    <property type="project" value="InterPro"/>
</dbReference>
<keyword evidence="6" id="KW-0645">Protease</keyword>
<dbReference type="RefSeq" id="WP_153759410.1">
    <property type="nucleotide sequence ID" value="NZ_CP045851.1"/>
</dbReference>
<dbReference type="InterPro" id="IPR043504">
    <property type="entry name" value="Peptidase_S1_PA_chymotrypsin"/>
</dbReference>
<sequence length="388" mass="39647">MPNLFDLLIVLGVAAAASAGWRLGFLTRVASWLGAGAGLLVALRALPWVVDRIEGAGALRLALTGGGVIVAGVSIGSLLGLVVGNRLRSAVSGEALNPVDRAAGAIVGGLGVLVAVWLLVPLMTNFSDVPAEQARTSRIARAIEDVFPPPPDGVQALRRVIGADQFPRVWNALHPTPDLVAPPTATGLDEEAAAAVRRSVVRVEGTACRRIQLGSGFVAAEGLVVTNAHVVAGQDDTSVVRDDGESLDATVVHFDPATDVAILRVPGLDRPALALVEGEVGDVGGVFGHPNGGDLRIAPFELARRVTATGTDIYDRDRVERDVLFVATELSPGDSGAALVDGDGEVVGLAFAIAPDTDGVAYALSTPQVVAALDAAGPDAVATDGCLH</sequence>
<evidence type="ECO:0000256" key="5">
    <source>
        <dbReference type="SAM" id="Phobius"/>
    </source>
</evidence>
<proteinExistence type="predicted"/>
<dbReference type="SUPFAM" id="SSF50494">
    <property type="entry name" value="Trypsin-like serine proteases"/>
    <property type="match status" value="1"/>
</dbReference>
<dbReference type="PANTHER" id="PTHR43019">
    <property type="entry name" value="SERINE ENDOPROTEASE DEGS"/>
    <property type="match status" value="1"/>
</dbReference>
<name>A0A5Q2RK51_9ACTN</name>
<feature type="transmembrane region" description="Helical" evidence="5">
    <location>
        <begin position="61"/>
        <end position="82"/>
    </location>
</feature>
<dbReference type="InterPro" id="IPR003825">
    <property type="entry name" value="Colicin-V_CvpA"/>
</dbReference>
<gene>
    <name evidence="6" type="ORF">GH723_09455</name>
</gene>
<accession>A0A5Q2RK51</accession>
<evidence type="ECO:0000256" key="4">
    <source>
        <dbReference type="ARBA" id="ARBA00023136"/>
    </source>
</evidence>
<dbReference type="AlphaFoldDB" id="A0A5Q2RK51"/>
<dbReference type="GO" id="GO:0016020">
    <property type="term" value="C:membrane"/>
    <property type="evidence" value="ECO:0007669"/>
    <property type="project" value="UniProtKB-SubCell"/>
</dbReference>
<dbReference type="Proteomes" id="UP000334019">
    <property type="component" value="Chromosome"/>
</dbReference>
<keyword evidence="4 5" id="KW-0472">Membrane</keyword>
<evidence type="ECO:0000256" key="2">
    <source>
        <dbReference type="ARBA" id="ARBA00022692"/>
    </source>
</evidence>
<dbReference type="Pfam" id="PF02674">
    <property type="entry name" value="Colicin_V"/>
    <property type="match status" value="1"/>
</dbReference>
<dbReference type="KEGG" id="atq:GH723_09455"/>
<dbReference type="Pfam" id="PF13365">
    <property type="entry name" value="Trypsin_2"/>
    <property type="match status" value="1"/>
</dbReference>
<dbReference type="GO" id="GO:0006508">
    <property type="term" value="P:proteolysis"/>
    <property type="evidence" value="ECO:0007669"/>
    <property type="project" value="UniProtKB-KW"/>
</dbReference>
<evidence type="ECO:0000313" key="7">
    <source>
        <dbReference type="Proteomes" id="UP000334019"/>
    </source>
</evidence>
<dbReference type="GO" id="GO:0009403">
    <property type="term" value="P:toxin biosynthetic process"/>
    <property type="evidence" value="ECO:0007669"/>
    <property type="project" value="InterPro"/>
</dbReference>
<evidence type="ECO:0000313" key="6">
    <source>
        <dbReference type="EMBL" id="QGG95302.1"/>
    </source>
</evidence>
<reference evidence="6 7" key="1">
    <citation type="submission" date="2019-11" db="EMBL/GenBank/DDBJ databases">
        <authorList>
            <person name="He Y."/>
        </authorList>
    </citation>
    <scope>NUCLEOTIDE SEQUENCE [LARGE SCALE GENOMIC DNA]</scope>
    <source>
        <strain evidence="6 7">SCSIO 58843</strain>
    </source>
</reference>
<feature type="transmembrane region" description="Helical" evidence="5">
    <location>
        <begin position="102"/>
        <end position="120"/>
    </location>
</feature>
<keyword evidence="2 5" id="KW-0812">Transmembrane</keyword>
<dbReference type="PRINTS" id="PR00834">
    <property type="entry name" value="PROTEASES2C"/>
</dbReference>
<dbReference type="InterPro" id="IPR009003">
    <property type="entry name" value="Peptidase_S1_PA"/>
</dbReference>
<feature type="transmembrane region" description="Helical" evidence="5">
    <location>
        <begin position="29"/>
        <end position="49"/>
    </location>
</feature>
<dbReference type="NCBIfam" id="NF033740">
    <property type="entry name" value="MarP_fam_protase"/>
    <property type="match status" value="1"/>
</dbReference>
<dbReference type="InterPro" id="IPR047680">
    <property type="entry name" value="MarP-like"/>
</dbReference>
<comment type="subcellular location">
    <subcellularLocation>
        <location evidence="1">Membrane</location>
        <topology evidence="1">Multi-pass membrane protein</topology>
    </subcellularLocation>
</comment>
<keyword evidence="7" id="KW-1185">Reference proteome</keyword>
<organism evidence="6 7">
    <name type="scientific">Actinomarinicola tropica</name>
    <dbReference type="NCBI Taxonomy" id="2789776"/>
    <lineage>
        <taxon>Bacteria</taxon>
        <taxon>Bacillati</taxon>
        <taxon>Actinomycetota</taxon>
        <taxon>Acidimicrobiia</taxon>
        <taxon>Acidimicrobiales</taxon>
        <taxon>Iamiaceae</taxon>
        <taxon>Actinomarinicola</taxon>
    </lineage>
</organism>
<protein>
    <submittedName>
        <fullName evidence="6">MarP family serine protease</fullName>
    </submittedName>
</protein>
<evidence type="ECO:0000256" key="3">
    <source>
        <dbReference type="ARBA" id="ARBA00022989"/>
    </source>
</evidence>
<dbReference type="PANTHER" id="PTHR43019:SF23">
    <property type="entry name" value="PROTEASE DO-LIKE 5, CHLOROPLASTIC"/>
    <property type="match status" value="1"/>
</dbReference>
<dbReference type="InterPro" id="IPR001940">
    <property type="entry name" value="Peptidase_S1C"/>
</dbReference>
<keyword evidence="3 5" id="KW-1133">Transmembrane helix</keyword>
<dbReference type="Gene3D" id="2.40.10.10">
    <property type="entry name" value="Trypsin-like serine proteases"/>
    <property type="match status" value="2"/>
</dbReference>
<dbReference type="EMBL" id="CP045851">
    <property type="protein sequence ID" value="QGG95302.1"/>
    <property type="molecule type" value="Genomic_DNA"/>
</dbReference>
<evidence type="ECO:0000256" key="1">
    <source>
        <dbReference type="ARBA" id="ARBA00004141"/>
    </source>
</evidence>